<evidence type="ECO:0000313" key="6">
    <source>
        <dbReference type="Proteomes" id="UP001057877"/>
    </source>
</evidence>
<dbReference type="Pfam" id="PF12833">
    <property type="entry name" value="HTH_18"/>
    <property type="match status" value="1"/>
</dbReference>
<dbReference type="InterPro" id="IPR014710">
    <property type="entry name" value="RmlC-like_jellyroll"/>
</dbReference>
<dbReference type="EMBL" id="CP091430">
    <property type="protein sequence ID" value="UVI28782.1"/>
    <property type="molecule type" value="Genomic_DNA"/>
</dbReference>
<dbReference type="SMART" id="SM00342">
    <property type="entry name" value="HTH_ARAC"/>
    <property type="match status" value="1"/>
</dbReference>
<accession>A0ABY5S7I1</accession>
<dbReference type="InterPro" id="IPR018062">
    <property type="entry name" value="HTH_AraC-typ_CS"/>
</dbReference>
<evidence type="ECO:0000256" key="1">
    <source>
        <dbReference type="ARBA" id="ARBA00023015"/>
    </source>
</evidence>
<organism evidence="5 6">
    <name type="scientific">Paenibacillus spongiae</name>
    <dbReference type="NCBI Taxonomy" id="2909671"/>
    <lineage>
        <taxon>Bacteria</taxon>
        <taxon>Bacillati</taxon>
        <taxon>Bacillota</taxon>
        <taxon>Bacilli</taxon>
        <taxon>Bacillales</taxon>
        <taxon>Paenibacillaceae</taxon>
        <taxon>Paenibacillus</taxon>
    </lineage>
</organism>
<name>A0ABY5S7I1_9BACL</name>
<dbReference type="SUPFAM" id="SSF51215">
    <property type="entry name" value="Regulatory protein AraC"/>
    <property type="match status" value="1"/>
</dbReference>
<gene>
    <name evidence="5" type="ORF">L1F29_25570</name>
</gene>
<dbReference type="InterPro" id="IPR009057">
    <property type="entry name" value="Homeodomain-like_sf"/>
</dbReference>
<keyword evidence="3" id="KW-0804">Transcription</keyword>
<reference evidence="5" key="1">
    <citation type="submission" date="2022-01" db="EMBL/GenBank/DDBJ databases">
        <title>Paenibacillus spongiae sp. nov., isolated from marine sponge.</title>
        <authorList>
            <person name="Li Z."/>
            <person name="Zhang M."/>
        </authorList>
    </citation>
    <scope>NUCLEOTIDE SEQUENCE</scope>
    <source>
        <strain evidence="5">PHS-Z3</strain>
    </source>
</reference>
<dbReference type="PANTHER" id="PTHR43280:SF28">
    <property type="entry name" value="HTH-TYPE TRANSCRIPTIONAL ACTIVATOR RHAS"/>
    <property type="match status" value="1"/>
</dbReference>
<dbReference type="SUPFAM" id="SSF46689">
    <property type="entry name" value="Homeodomain-like"/>
    <property type="match status" value="2"/>
</dbReference>
<proteinExistence type="predicted"/>
<evidence type="ECO:0000259" key="4">
    <source>
        <dbReference type="PROSITE" id="PS01124"/>
    </source>
</evidence>
<dbReference type="InterPro" id="IPR037923">
    <property type="entry name" value="HTH-like"/>
</dbReference>
<dbReference type="PRINTS" id="PR00032">
    <property type="entry name" value="HTHARAC"/>
</dbReference>
<dbReference type="PANTHER" id="PTHR43280">
    <property type="entry name" value="ARAC-FAMILY TRANSCRIPTIONAL REGULATOR"/>
    <property type="match status" value="1"/>
</dbReference>
<dbReference type="PROSITE" id="PS01124">
    <property type="entry name" value="HTH_ARAC_FAMILY_2"/>
    <property type="match status" value="1"/>
</dbReference>
<sequence>MLDITGVYHDVNPTWNIGKGSGCDTLVYVSEGKVVFWVNNDRFELEKGEALYVPYGVDRAWSSHPEELHQKYTVQFNWEDRSRDNPLHFTKQDAMIRIKPRNAPYFEQRFATLFFQWSGQRPYFELMSQHIFLELLTLIAQERKELRASPSKERIARNIQEYILCNFRKNITIEELASLAEITPNYTTVLFKEVLGSTPIQYLHQIRIKTAVNLLENTQMTVREIAEYLGYCDQAYFNRIFKKWMGAAPSHIR</sequence>
<dbReference type="InterPro" id="IPR018060">
    <property type="entry name" value="HTH_AraC"/>
</dbReference>
<feature type="domain" description="HTH araC/xylS-type" evidence="4">
    <location>
        <begin position="157"/>
        <end position="253"/>
    </location>
</feature>
<keyword evidence="6" id="KW-1185">Reference proteome</keyword>
<protein>
    <submittedName>
        <fullName evidence="5">AraC family transcriptional regulator</fullName>
    </submittedName>
</protein>
<evidence type="ECO:0000313" key="5">
    <source>
        <dbReference type="EMBL" id="UVI28782.1"/>
    </source>
</evidence>
<dbReference type="Proteomes" id="UP001057877">
    <property type="component" value="Chromosome"/>
</dbReference>
<dbReference type="Gene3D" id="2.60.120.10">
    <property type="entry name" value="Jelly Rolls"/>
    <property type="match status" value="1"/>
</dbReference>
<dbReference type="PROSITE" id="PS00041">
    <property type="entry name" value="HTH_ARAC_FAMILY_1"/>
    <property type="match status" value="1"/>
</dbReference>
<evidence type="ECO:0000256" key="2">
    <source>
        <dbReference type="ARBA" id="ARBA00023125"/>
    </source>
</evidence>
<dbReference type="RefSeq" id="WP_258384870.1">
    <property type="nucleotide sequence ID" value="NZ_CP091430.1"/>
</dbReference>
<dbReference type="InterPro" id="IPR020449">
    <property type="entry name" value="Tscrpt_reg_AraC-type_HTH"/>
</dbReference>
<evidence type="ECO:0000256" key="3">
    <source>
        <dbReference type="ARBA" id="ARBA00023163"/>
    </source>
</evidence>
<keyword evidence="1" id="KW-0805">Transcription regulation</keyword>
<dbReference type="Gene3D" id="1.10.10.60">
    <property type="entry name" value="Homeodomain-like"/>
    <property type="match status" value="2"/>
</dbReference>
<keyword evidence="2" id="KW-0238">DNA-binding</keyword>